<dbReference type="GO" id="GO:0003924">
    <property type="term" value="F:GTPase activity"/>
    <property type="evidence" value="ECO:0007669"/>
    <property type="project" value="InterPro"/>
</dbReference>
<dbReference type="EMBL" id="LNFO01000098">
    <property type="protein sequence ID" value="KUG02087.1"/>
    <property type="molecule type" value="Genomic_DNA"/>
</dbReference>
<evidence type="ECO:0000256" key="8">
    <source>
        <dbReference type="SAM" id="MobiDB-lite"/>
    </source>
</evidence>
<dbReference type="NCBIfam" id="TIGR00231">
    <property type="entry name" value="small_GTP"/>
    <property type="match status" value="1"/>
</dbReference>
<keyword evidence="5 9" id="KW-1133">Transmembrane helix</keyword>
<feature type="compositionally biased region" description="Acidic residues" evidence="8">
    <location>
        <begin position="381"/>
        <end position="391"/>
    </location>
</feature>
<protein>
    <submittedName>
        <fullName evidence="10">Ras-related protein Rab-23</fullName>
    </submittedName>
</protein>
<feature type="compositionally biased region" description="Basic and acidic residues" evidence="8">
    <location>
        <begin position="276"/>
        <end position="287"/>
    </location>
</feature>
<dbReference type="SMART" id="SM00175">
    <property type="entry name" value="RAB"/>
    <property type="match status" value="1"/>
</dbReference>
<accession>A0A0W8CA01</accession>
<feature type="compositionally biased region" description="Basic and acidic residues" evidence="8">
    <location>
        <begin position="368"/>
        <end position="380"/>
    </location>
</feature>
<evidence type="ECO:0000256" key="3">
    <source>
        <dbReference type="ARBA" id="ARBA00022741"/>
    </source>
</evidence>
<dbReference type="SMART" id="SM00176">
    <property type="entry name" value="RAN"/>
    <property type="match status" value="1"/>
</dbReference>
<keyword evidence="6" id="KW-0342">GTP-binding</keyword>
<dbReference type="GO" id="GO:0005789">
    <property type="term" value="C:endoplasmic reticulum membrane"/>
    <property type="evidence" value="ECO:0007669"/>
    <property type="project" value="UniProtKB-SubCell"/>
</dbReference>
<evidence type="ECO:0000256" key="6">
    <source>
        <dbReference type="ARBA" id="ARBA00023134"/>
    </source>
</evidence>
<evidence type="ECO:0000256" key="2">
    <source>
        <dbReference type="ARBA" id="ARBA00022692"/>
    </source>
</evidence>
<dbReference type="Pfam" id="PF11779">
    <property type="entry name" value="SPT_ssu-like"/>
    <property type="match status" value="1"/>
</dbReference>
<evidence type="ECO:0000313" key="10">
    <source>
        <dbReference type="EMBL" id="KUF80910.1"/>
    </source>
</evidence>
<proteinExistence type="predicted"/>
<dbReference type="SMART" id="SM00174">
    <property type="entry name" value="RHO"/>
    <property type="match status" value="1"/>
</dbReference>
<keyword evidence="4" id="KW-0256">Endoplasmic reticulum</keyword>
<dbReference type="GO" id="GO:0005525">
    <property type="term" value="F:GTP binding"/>
    <property type="evidence" value="ECO:0007669"/>
    <property type="project" value="UniProtKB-KW"/>
</dbReference>
<dbReference type="Pfam" id="PF00071">
    <property type="entry name" value="Ras"/>
    <property type="match status" value="1"/>
</dbReference>
<keyword evidence="3" id="KW-0547">Nucleotide-binding</keyword>
<comment type="subcellular location">
    <subcellularLocation>
        <location evidence="1">Endoplasmic reticulum membrane</location>
        <topology evidence="1">Multi-pass membrane protein</topology>
    </subcellularLocation>
</comment>
<dbReference type="PRINTS" id="PR00449">
    <property type="entry name" value="RASTRNSFRMNG"/>
</dbReference>
<dbReference type="Gene3D" id="3.40.50.300">
    <property type="entry name" value="P-loop containing nucleotide triphosphate hydrolases"/>
    <property type="match status" value="1"/>
</dbReference>
<dbReference type="SUPFAM" id="SSF52540">
    <property type="entry name" value="P-loop containing nucleoside triphosphate hydrolases"/>
    <property type="match status" value="1"/>
</dbReference>
<feature type="compositionally biased region" description="Basic and acidic residues" evidence="8">
    <location>
        <begin position="336"/>
        <end position="360"/>
    </location>
</feature>
<dbReference type="InterPro" id="IPR005225">
    <property type="entry name" value="Small_GTP-bd"/>
</dbReference>
<dbReference type="FunFam" id="3.40.50.300:FF:006086">
    <property type="entry name" value="Ras family protein"/>
    <property type="match status" value="1"/>
</dbReference>
<evidence type="ECO:0000256" key="4">
    <source>
        <dbReference type="ARBA" id="ARBA00022824"/>
    </source>
</evidence>
<dbReference type="OrthoDB" id="6585768at2759"/>
<feature type="transmembrane region" description="Helical" evidence="9">
    <location>
        <begin position="21"/>
        <end position="45"/>
    </location>
</feature>
<evidence type="ECO:0000256" key="5">
    <source>
        <dbReference type="ARBA" id="ARBA00022989"/>
    </source>
</evidence>
<feature type="compositionally biased region" description="Low complexity" evidence="8">
    <location>
        <begin position="297"/>
        <end position="306"/>
    </location>
</feature>
<dbReference type="Proteomes" id="UP000052943">
    <property type="component" value="Unassembled WGS sequence"/>
</dbReference>
<dbReference type="EMBL" id="LNFO01004497">
    <property type="protein sequence ID" value="KUF80910.1"/>
    <property type="molecule type" value="Genomic_DNA"/>
</dbReference>
<evidence type="ECO:0000313" key="12">
    <source>
        <dbReference type="Proteomes" id="UP000052943"/>
    </source>
</evidence>
<dbReference type="AlphaFoldDB" id="A0A0W8CA01"/>
<reference evidence="10 12" key="1">
    <citation type="submission" date="2015-11" db="EMBL/GenBank/DDBJ databases">
        <title>Genomes and virulence difference between two physiological races of Phytophthora nicotianae.</title>
        <authorList>
            <person name="Liu H."/>
            <person name="Ma X."/>
            <person name="Yu H."/>
            <person name="Fang D."/>
            <person name="Li Y."/>
            <person name="Wang X."/>
            <person name="Wang W."/>
            <person name="Dong Y."/>
            <person name="Xiao B."/>
        </authorList>
    </citation>
    <scope>NUCLEOTIDE SEQUENCE [LARGE SCALE GENOMIC DNA]</scope>
    <source>
        <strain evidence="12">race 0</strain>
        <strain evidence="10">Race 0</strain>
    </source>
</reference>
<sequence>MFDYFARQYRWYKLEFGLTMLSWWEVAIFNCFLLLVTSVTGYYIYSVGSHIAGGLKNLWKGRAGPKEKRMEDFDCDDFEKTLKVIVVGNGNVGKTSMTTRYAKGRYTGMYKKTIGVDFMEKTVELRDLGETINLMIWDTAGQEEFDTLTSRYYKGAGAVIYVFSTVDRASFDDLPKWKRKVEEECGKICSVLVQNKIDLEDDAAMTRDEVEDMADYLNMRLYRSCVQDNINVGEVFRYLCRKFLKSGDDGDETVHAVTDISTLSQTAKPKTMPRHNSPEPRTMREISDISDVDSDRTATAAPSPTTQSHLIKAFPPSPPTVADREYASDSGEEEPDSPRRGRKNDDDQDYKKIDSRRDSGSEADVAEESPRHAPSKRDKECEEDDEEDESVDSSGMPKLKPSKRRTNGKKTYPPPDCVIS</sequence>
<dbReference type="SMART" id="SM00173">
    <property type="entry name" value="RAS"/>
    <property type="match status" value="1"/>
</dbReference>
<feature type="region of interest" description="Disordered" evidence="8">
    <location>
        <begin position="260"/>
        <end position="420"/>
    </location>
</feature>
<dbReference type="PROSITE" id="PS51420">
    <property type="entry name" value="RHO"/>
    <property type="match status" value="1"/>
</dbReference>
<dbReference type="PROSITE" id="PS51419">
    <property type="entry name" value="RAB"/>
    <property type="match status" value="1"/>
</dbReference>
<evidence type="ECO:0000313" key="11">
    <source>
        <dbReference type="EMBL" id="KUG02087.1"/>
    </source>
</evidence>
<dbReference type="InterPro" id="IPR027417">
    <property type="entry name" value="P-loop_NTPase"/>
</dbReference>
<evidence type="ECO:0000256" key="9">
    <source>
        <dbReference type="SAM" id="Phobius"/>
    </source>
</evidence>
<dbReference type="STRING" id="4790.A0A0W8CA01"/>
<dbReference type="PANTHER" id="PTHR47977">
    <property type="entry name" value="RAS-RELATED PROTEIN RAB"/>
    <property type="match status" value="1"/>
</dbReference>
<dbReference type="InterPro" id="IPR024512">
    <property type="entry name" value="Ser_palmitoyltrfase_ssu-like"/>
</dbReference>
<dbReference type="InterPro" id="IPR050227">
    <property type="entry name" value="Rab"/>
</dbReference>
<organism evidence="10 12">
    <name type="scientific">Phytophthora nicotianae</name>
    <name type="common">Potato buckeye rot agent</name>
    <name type="synonym">Phytophthora parasitica</name>
    <dbReference type="NCBI Taxonomy" id="4792"/>
    <lineage>
        <taxon>Eukaryota</taxon>
        <taxon>Sar</taxon>
        <taxon>Stramenopiles</taxon>
        <taxon>Oomycota</taxon>
        <taxon>Peronosporomycetes</taxon>
        <taxon>Peronosporales</taxon>
        <taxon>Peronosporaceae</taxon>
        <taxon>Phytophthora</taxon>
    </lineage>
</organism>
<evidence type="ECO:0000256" key="1">
    <source>
        <dbReference type="ARBA" id="ARBA00004477"/>
    </source>
</evidence>
<dbReference type="InterPro" id="IPR001806">
    <property type="entry name" value="Small_GTPase"/>
</dbReference>
<keyword evidence="2 9" id="KW-0812">Transmembrane</keyword>
<dbReference type="PROSITE" id="PS51421">
    <property type="entry name" value="RAS"/>
    <property type="match status" value="1"/>
</dbReference>
<evidence type="ECO:0000256" key="7">
    <source>
        <dbReference type="ARBA" id="ARBA00023136"/>
    </source>
</evidence>
<gene>
    <name evidence="11" type="ORF">AM587_10012042</name>
    <name evidence="10" type="ORF">AM587_10012451</name>
</gene>
<name>A0A0W8CA01_PHYNI</name>
<comment type="caution">
    <text evidence="10">The sequence shown here is derived from an EMBL/GenBank/DDBJ whole genome shotgun (WGS) entry which is preliminary data.</text>
</comment>
<keyword evidence="7 9" id="KW-0472">Membrane</keyword>